<dbReference type="STRING" id="3476.A0A2P5E4X8"/>
<dbReference type="SUPFAM" id="SSF56112">
    <property type="entry name" value="Protein kinase-like (PK-like)"/>
    <property type="match status" value="1"/>
</dbReference>
<organism evidence="3 4">
    <name type="scientific">Parasponia andersonii</name>
    <name type="common">Sponia andersonii</name>
    <dbReference type="NCBI Taxonomy" id="3476"/>
    <lineage>
        <taxon>Eukaryota</taxon>
        <taxon>Viridiplantae</taxon>
        <taxon>Streptophyta</taxon>
        <taxon>Embryophyta</taxon>
        <taxon>Tracheophyta</taxon>
        <taxon>Spermatophyta</taxon>
        <taxon>Magnoliopsida</taxon>
        <taxon>eudicotyledons</taxon>
        <taxon>Gunneridae</taxon>
        <taxon>Pentapetalae</taxon>
        <taxon>rosids</taxon>
        <taxon>fabids</taxon>
        <taxon>Rosales</taxon>
        <taxon>Cannabaceae</taxon>
        <taxon>Parasponia</taxon>
    </lineage>
</organism>
<dbReference type="AlphaFoldDB" id="A0A2P5E4X8"/>
<proteinExistence type="predicted"/>
<dbReference type="InterPro" id="IPR011009">
    <property type="entry name" value="Kinase-like_dom_sf"/>
</dbReference>
<protein>
    <submittedName>
        <fullName evidence="3">Tyrosine-protein kinase</fullName>
    </submittedName>
</protein>
<dbReference type="PANTHER" id="PTHR27001:SF673">
    <property type="entry name" value="PROTEIN STRUBBELIG"/>
    <property type="match status" value="1"/>
</dbReference>
<dbReference type="GO" id="GO:0005524">
    <property type="term" value="F:ATP binding"/>
    <property type="evidence" value="ECO:0007669"/>
    <property type="project" value="UniProtKB-KW"/>
</dbReference>
<sequence length="91" mass="9950">MVTEAPEFTLRNYTCQSDVYSFGVVMLEPFTGCKSYDRWAIPQLHDIDALSSMVDPSLSLNGRYLAISSPRCGDIISGCVQVGARIEAADV</sequence>
<accession>A0A2P5E4X8</accession>
<dbReference type="OrthoDB" id="1055097at2759"/>
<evidence type="ECO:0000256" key="1">
    <source>
        <dbReference type="ARBA" id="ARBA00022741"/>
    </source>
</evidence>
<reference evidence="4" key="1">
    <citation type="submission" date="2016-06" db="EMBL/GenBank/DDBJ databases">
        <title>Parallel loss of symbiosis genes in relatives of nitrogen-fixing non-legume Parasponia.</title>
        <authorList>
            <person name="Van Velzen R."/>
            <person name="Holmer R."/>
            <person name="Bu F."/>
            <person name="Rutten L."/>
            <person name="Van Zeijl A."/>
            <person name="Liu W."/>
            <person name="Santuari L."/>
            <person name="Cao Q."/>
            <person name="Sharma T."/>
            <person name="Shen D."/>
            <person name="Roswanjaya Y."/>
            <person name="Wardhani T."/>
            <person name="Kalhor M.S."/>
            <person name="Jansen J."/>
            <person name="Van den Hoogen J."/>
            <person name="Gungor B."/>
            <person name="Hartog M."/>
            <person name="Hontelez J."/>
            <person name="Verver J."/>
            <person name="Yang W.-C."/>
            <person name="Schijlen E."/>
            <person name="Repin R."/>
            <person name="Schilthuizen M."/>
            <person name="Schranz E."/>
            <person name="Heidstra R."/>
            <person name="Miyata K."/>
            <person name="Fedorova E."/>
            <person name="Kohlen W."/>
            <person name="Bisseling T."/>
            <person name="Smit S."/>
            <person name="Geurts R."/>
        </authorList>
    </citation>
    <scope>NUCLEOTIDE SEQUENCE [LARGE SCALE GENOMIC DNA]</scope>
    <source>
        <strain evidence="4">cv. WU1-14</strain>
    </source>
</reference>
<dbReference type="Proteomes" id="UP000237105">
    <property type="component" value="Unassembled WGS sequence"/>
</dbReference>
<evidence type="ECO:0000256" key="2">
    <source>
        <dbReference type="ARBA" id="ARBA00022840"/>
    </source>
</evidence>
<dbReference type="GO" id="GO:0005886">
    <property type="term" value="C:plasma membrane"/>
    <property type="evidence" value="ECO:0007669"/>
    <property type="project" value="TreeGrafter"/>
</dbReference>
<dbReference type="GO" id="GO:0016301">
    <property type="term" value="F:kinase activity"/>
    <property type="evidence" value="ECO:0007669"/>
    <property type="project" value="UniProtKB-KW"/>
</dbReference>
<keyword evidence="3" id="KW-0418">Kinase</keyword>
<name>A0A2P5E4X8_PARAD</name>
<dbReference type="EMBL" id="JXTB01000001">
    <property type="protein sequence ID" value="PON80581.1"/>
    <property type="molecule type" value="Genomic_DNA"/>
</dbReference>
<dbReference type="PANTHER" id="PTHR27001">
    <property type="entry name" value="OS01G0253100 PROTEIN"/>
    <property type="match status" value="1"/>
</dbReference>
<evidence type="ECO:0000313" key="3">
    <source>
        <dbReference type="EMBL" id="PON80581.1"/>
    </source>
</evidence>
<gene>
    <name evidence="3" type="ORF">PanWU01x14_001370</name>
</gene>
<keyword evidence="3" id="KW-0808">Transferase</keyword>
<comment type="caution">
    <text evidence="3">The sequence shown here is derived from an EMBL/GenBank/DDBJ whole genome shotgun (WGS) entry which is preliminary data.</text>
</comment>
<keyword evidence="2" id="KW-0067">ATP-binding</keyword>
<evidence type="ECO:0000313" key="4">
    <source>
        <dbReference type="Proteomes" id="UP000237105"/>
    </source>
</evidence>
<dbReference type="Gene3D" id="1.10.510.10">
    <property type="entry name" value="Transferase(Phosphotransferase) domain 1"/>
    <property type="match status" value="1"/>
</dbReference>
<keyword evidence="4" id="KW-1185">Reference proteome</keyword>
<keyword evidence="1" id="KW-0547">Nucleotide-binding</keyword>